<evidence type="ECO:0000313" key="12">
    <source>
        <dbReference type="EnsemblProtists" id="EOD18643"/>
    </source>
</evidence>
<dbReference type="GO" id="GO:0008198">
    <property type="term" value="F:ferrous iron binding"/>
    <property type="evidence" value="ECO:0007669"/>
    <property type="project" value="TreeGrafter"/>
</dbReference>
<evidence type="ECO:0000256" key="7">
    <source>
        <dbReference type="ARBA" id="ARBA00012927"/>
    </source>
</evidence>
<name>A0A0D3J558_EMIH1</name>
<dbReference type="InterPro" id="IPR004628">
    <property type="entry name" value="Man_deHydtase"/>
</dbReference>
<evidence type="ECO:0000256" key="6">
    <source>
        <dbReference type="ARBA" id="ARBA00007389"/>
    </source>
</evidence>
<dbReference type="EnsemblProtists" id="EOD18643">
    <property type="protein sequence ID" value="EOD18643"/>
    <property type="gene ID" value="EMIHUDRAFT_445101"/>
</dbReference>
<evidence type="ECO:0000313" key="13">
    <source>
        <dbReference type="Proteomes" id="UP000013827"/>
    </source>
</evidence>
<dbReference type="PaxDb" id="2903-EOD18643"/>
<evidence type="ECO:0000256" key="5">
    <source>
        <dbReference type="ARBA" id="ARBA00004892"/>
    </source>
</evidence>
<comment type="function">
    <text evidence="4">Catalyzes the dehydration of D-mannonate.</text>
</comment>
<reference evidence="12" key="2">
    <citation type="submission" date="2024-10" db="UniProtKB">
        <authorList>
            <consortium name="EnsemblProtists"/>
        </authorList>
    </citation>
    <scope>IDENTIFICATION</scope>
</reference>
<dbReference type="GO" id="GO:0042840">
    <property type="term" value="P:D-glucuronate catabolic process"/>
    <property type="evidence" value="ECO:0007669"/>
    <property type="project" value="TreeGrafter"/>
</dbReference>
<dbReference type="InterPro" id="IPR036237">
    <property type="entry name" value="Xyl_isomerase-like_sf"/>
</dbReference>
<comment type="similarity">
    <text evidence="6">Belongs to the mannonate dehydratase family.</text>
</comment>
<evidence type="ECO:0000256" key="4">
    <source>
        <dbReference type="ARBA" id="ARBA00002713"/>
    </source>
</evidence>
<evidence type="ECO:0000256" key="3">
    <source>
        <dbReference type="ARBA" id="ARBA00001954"/>
    </source>
</evidence>
<feature type="compositionally biased region" description="Basic and acidic residues" evidence="11">
    <location>
        <begin position="264"/>
        <end position="292"/>
    </location>
</feature>
<dbReference type="GO" id="GO:0008927">
    <property type="term" value="F:mannonate dehydratase activity"/>
    <property type="evidence" value="ECO:0007669"/>
    <property type="project" value="UniProtKB-EC"/>
</dbReference>
<dbReference type="NCBIfam" id="TIGR00695">
    <property type="entry name" value="uxuA"/>
    <property type="match status" value="1"/>
</dbReference>
<evidence type="ECO:0000256" key="10">
    <source>
        <dbReference type="ARBA" id="ARBA00023239"/>
    </source>
</evidence>
<comment type="cofactor">
    <cofactor evidence="2">
        <name>Mn(2+)</name>
        <dbReference type="ChEBI" id="CHEBI:29035"/>
    </cofactor>
</comment>
<dbReference type="KEGG" id="ehx:EMIHUDRAFT_445101"/>
<dbReference type="EC" id="4.2.1.8" evidence="7"/>
<reference evidence="13" key="1">
    <citation type="journal article" date="2013" name="Nature">
        <title>Pan genome of the phytoplankton Emiliania underpins its global distribution.</title>
        <authorList>
            <person name="Read B.A."/>
            <person name="Kegel J."/>
            <person name="Klute M.J."/>
            <person name="Kuo A."/>
            <person name="Lefebvre S.C."/>
            <person name="Maumus F."/>
            <person name="Mayer C."/>
            <person name="Miller J."/>
            <person name="Monier A."/>
            <person name="Salamov A."/>
            <person name="Young J."/>
            <person name="Aguilar M."/>
            <person name="Claverie J.M."/>
            <person name="Frickenhaus S."/>
            <person name="Gonzalez K."/>
            <person name="Herman E.K."/>
            <person name="Lin Y.C."/>
            <person name="Napier J."/>
            <person name="Ogata H."/>
            <person name="Sarno A.F."/>
            <person name="Shmutz J."/>
            <person name="Schroeder D."/>
            <person name="de Vargas C."/>
            <person name="Verret F."/>
            <person name="von Dassow P."/>
            <person name="Valentin K."/>
            <person name="Van de Peer Y."/>
            <person name="Wheeler G."/>
            <person name="Dacks J.B."/>
            <person name="Delwiche C.F."/>
            <person name="Dyhrman S.T."/>
            <person name="Glockner G."/>
            <person name="John U."/>
            <person name="Richards T."/>
            <person name="Worden A.Z."/>
            <person name="Zhang X."/>
            <person name="Grigoriev I.V."/>
            <person name="Allen A.E."/>
            <person name="Bidle K."/>
            <person name="Borodovsky M."/>
            <person name="Bowler C."/>
            <person name="Brownlee C."/>
            <person name="Cock J.M."/>
            <person name="Elias M."/>
            <person name="Gladyshev V.N."/>
            <person name="Groth M."/>
            <person name="Guda C."/>
            <person name="Hadaegh A."/>
            <person name="Iglesias-Rodriguez M.D."/>
            <person name="Jenkins J."/>
            <person name="Jones B.M."/>
            <person name="Lawson T."/>
            <person name="Leese F."/>
            <person name="Lindquist E."/>
            <person name="Lobanov A."/>
            <person name="Lomsadze A."/>
            <person name="Malik S.B."/>
            <person name="Marsh M.E."/>
            <person name="Mackinder L."/>
            <person name="Mock T."/>
            <person name="Mueller-Roeber B."/>
            <person name="Pagarete A."/>
            <person name="Parker M."/>
            <person name="Probert I."/>
            <person name="Quesneville H."/>
            <person name="Raines C."/>
            <person name="Rensing S.A."/>
            <person name="Riano-Pachon D.M."/>
            <person name="Richier S."/>
            <person name="Rokitta S."/>
            <person name="Shiraiwa Y."/>
            <person name="Soanes D.M."/>
            <person name="van der Giezen M."/>
            <person name="Wahlund T.M."/>
            <person name="Williams B."/>
            <person name="Wilson W."/>
            <person name="Wolfe G."/>
            <person name="Wurch L.L."/>
        </authorList>
    </citation>
    <scope>NUCLEOTIDE SEQUENCE</scope>
</reference>
<dbReference type="Gene3D" id="3.20.20.150">
    <property type="entry name" value="Divalent-metal-dependent TIM barrel enzymes"/>
    <property type="match status" value="1"/>
</dbReference>
<comment type="catalytic activity">
    <reaction evidence="1">
        <text>D-mannonate = 2-dehydro-3-deoxy-D-gluconate + H2O</text>
        <dbReference type="Rhea" id="RHEA:20097"/>
        <dbReference type="ChEBI" id="CHEBI:15377"/>
        <dbReference type="ChEBI" id="CHEBI:17767"/>
        <dbReference type="ChEBI" id="CHEBI:57990"/>
        <dbReference type="EC" id="4.2.1.8"/>
    </reaction>
</comment>
<proteinExistence type="inferred from homology"/>
<keyword evidence="13" id="KW-1185">Reference proteome</keyword>
<feature type="region of interest" description="Disordered" evidence="11">
    <location>
        <begin position="264"/>
        <end position="293"/>
    </location>
</feature>
<keyword evidence="8" id="KW-0408">Iron</keyword>
<keyword evidence="9" id="KW-0464">Manganese</keyword>
<evidence type="ECO:0000256" key="8">
    <source>
        <dbReference type="ARBA" id="ARBA00023004"/>
    </source>
</evidence>
<keyword evidence="10" id="KW-0456">Lyase</keyword>
<comment type="cofactor">
    <cofactor evidence="3">
        <name>Fe(2+)</name>
        <dbReference type="ChEBI" id="CHEBI:29033"/>
    </cofactor>
</comment>
<dbReference type="SUPFAM" id="SSF51658">
    <property type="entry name" value="Xylose isomerase-like"/>
    <property type="match status" value="1"/>
</dbReference>
<dbReference type="AlphaFoldDB" id="A0A0D3J558"/>
<dbReference type="Proteomes" id="UP000013827">
    <property type="component" value="Unassembled WGS sequence"/>
</dbReference>
<evidence type="ECO:0000256" key="9">
    <source>
        <dbReference type="ARBA" id="ARBA00023211"/>
    </source>
</evidence>
<accession>A0A0D3J558</accession>
<evidence type="ECO:0000256" key="11">
    <source>
        <dbReference type="SAM" id="MobiDB-lite"/>
    </source>
</evidence>
<protein>
    <recommendedName>
        <fullName evidence="7">mannonate dehydratase</fullName>
        <ecNumber evidence="7">4.2.1.8</ecNumber>
    </recommendedName>
</protein>
<dbReference type="HOGENOM" id="CLU_058621_2_0_1"/>
<dbReference type="OMA" id="ANHLEGD"/>
<dbReference type="RefSeq" id="XP_005771072.1">
    <property type="nucleotide sequence ID" value="XM_005771015.1"/>
</dbReference>
<dbReference type="Pfam" id="PF03786">
    <property type="entry name" value="UxuA"/>
    <property type="match status" value="1"/>
</dbReference>
<dbReference type="GeneID" id="17264189"/>
<dbReference type="PANTHER" id="PTHR30387">
    <property type="entry name" value="MANNONATE DEHYDRATASE"/>
    <property type="match status" value="1"/>
</dbReference>
<evidence type="ECO:0000256" key="2">
    <source>
        <dbReference type="ARBA" id="ARBA00001936"/>
    </source>
</evidence>
<evidence type="ECO:0000256" key="1">
    <source>
        <dbReference type="ARBA" id="ARBA00001794"/>
    </source>
</evidence>
<dbReference type="PIRSF" id="PIRSF016049">
    <property type="entry name" value="Man_dehyd"/>
    <property type="match status" value="1"/>
</dbReference>
<dbReference type="eggNOG" id="ENOG502RXZ2">
    <property type="taxonomic scope" value="Eukaryota"/>
</dbReference>
<organism evidence="12 13">
    <name type="scientific">Emiliania huxleyi (strain CCMP1516)</name>
    <dbReference type="NCBI Taxonomy" id="280463"/>
    <lineage>
        <taxon>Eukaryota</taxon>
        <taxon>Haptista</taxon>
        <taxon>Haptophyta</taxon>
        <taxon>Prymnesiophyceae</taxon>
        <taxon>Isochrysidales</taxon>
        <taxon>Noelaerhabdaceae</taxon>
        <taxon>Emiliania</taxon>
    </lineage>
</organism>
<sequence length="327" mass="35444">MVRGGEHPRARGDQAGPRARAVRLHRQVQGLGHQPRPVRRPPPRAWPDGSRALAFDLLDFAAFELHLLQRPGAEACYDAPVRARAAARFADMSEGGREALARTVTAGLPGRTTAAGSSLADFQACLDAYAGIDKITMQANLAHFLREVVPAAAAAGVYMAIHPDDPPMPLLGLPRVVSCESDVQHLLAAVDSPHNGLTFCVGSYASSSANDVEGMAERHAARTHFVHLRNVRRTDGGGSFVESDHLDGDVDMFRIVRTFAREAARRQRDGDARPRLPFRPDHGHKMLDDLGEGRATNPGYTAIGRLRGLAEIRGLQEAILRYEAKAV</sequence>
<dbReference type="GO" id="GO:0030145">
    <property type="term" value="F:manganese ion binding"/>
    <property type="evidence" value="ECO:0007669"/>
    <property type="project" value="TreeGrafter"/>
</dbReference>
<comment type="pathway">
    <text evidence="5">Carbohydrate metabolism; pentose and glucuronate interconversion.</text>
</comment>
<dbReference type="NCBIfam" id="NF003027">
    <property type="entry name" value="PRK03906.1"/>
    <property type="match status" value="1"/>
</dbReference>
<dbReference type="PANTHER" id="PTHR30387:SF2">
    <property type="entry name" value="MANNONATE DEHYDRATASE"/>
    <property type="match status" value="1"/>
</dbReference>